<feature type="signal peptide" evidence="1">
    <location>
        <begin position="1"/>
        <end position="19"/>
    </location>
</feature>
<evidence type="ECO:0000256" key="1">
    <source>
        <dbReference type="SAM" id="SignalP"/>
    </source>
</evidence>
<comment type="caution">
    <text evidence="2">The sequence shown here is derived from an EMBL/GenBank/DDBJ whole genome shotgun (WGS) entry which is preliminary data.</text>
</comment>
<dbReference type="AlphaFoldDB" id="A0AAN6LYG6"/>
<evidence type="ECO:0000313" key="3">
    <source>
        <dbReference type="Proteomes" id="UP001280581"/>
    </source>
</evidence>
<protein>
    <submittedName>
        <fullName evidence="2">Uncharacterized protein</fullName>
    </submittedName>
</protein>
<keyword evidence="1" id="KW-0732">Signal</keyword>
<dbReference type="EMBL" id="WVTA01000005">
    <property type="protein sequence ID" value="KAK3210083.1"/>
    <property type="molecule type" value="Genomic_DNA"/>
</dbReference>
<dbReference type="Proteomes" id="UP001280581">
    <property type="component" value="Unassembled WGS sequence"/>
</dbReference>
<organism evidence="2 3">
    <name type="scientific">Pseudopithomyces chartarum</name>
    <dbReference type="NCBI Taxonomy" id="1892770"/>
    <lineage>
        <taxon>Eukaryota</taxon>
        <taxon>Fungi</taxon>
        <taxon>Dikarya</taxon>
        <taxon>Ascomycota</taxon>
        <taxon>Pezizomycotina</taxon>
        <taxon>Dothideomycetes</taxon>
        <taxon>Pleosporomycetidae</taxon>
        <taxon>Pleosporales</taxon>
        <taxon>Massarineae</taxon>
        <taxon>Didymosphaeriaceae</taxon>
        <taxon>Pseudopithomyces</taxon>
    </lineage>
</organism>
<evidence type="ECO:0000313" key="2">
    <source>
        <dbReference type="EMBL" id="KAK3210083.1"/>
    </source>
</evidence>
<feature type="chain" id="PRO_5042947520" evidence="1">
    <location>
        <begin position="20"/>
        <end position="149"/>
    </location>
</feature>
<reference evidence="2 3" key="1">
    <citation type="submission" date="2021-02" db="EMBL/GenBank/DDBJ databases">
        <title>Genome assembly of Pseudopithomyces chartarum.</title>
        <authorList>
            <person name="Jauregui R."/>
            <person name="Singh J."/>
            <person name="Voisey C."/>
        </authorList>
    </citation>
    <scope>NUCLEOTIDE SEQUENCE [LARGE SCALE GENOMIC DNA]</scope>
    <source>
        <strain evidence="2 3">AGR01</strain>
    </source>
</reference>
<dbReference type="Pfam" id="PF04681">
    <property type="entry name" value="Bys1"/>
    <property type="match status" value="1"/>
</dbReference>
<proteinExistence type="predicted"/>
<sequence length="149" mass="16404">MRLSSLFPFLAIFSKLAVGEYIHINNHLDYPIWFTQVIGDGTRETTLNVLAYGNVSIRQSSASGVAIKVTPGEKDVDTAGKGVLTLGYTKQPAGWIYYDLGVHLYYPFPGSRVKLDGPGGDNDWNDGQAHPQDTKGYYGKGDLWLDIGY</sequence>
<gene>
    <name evidence="2" type="ORF">GRF29_44g1621650</name>
</gene>
<dbReference type="InterPro" id="IPR006771">
    <property type="entry name" value="CetA-like"/>
</dbReference>
<name>A0AAN6LYG6_9PLEO</name>
<accession>A0AAN6LYG6</accession>
<keyword evidence="3" id="KW-1185">Reference proteome</keyword>